<name>A0A0W0V869_9GAMM</name>
<dbReference type="OrthoDB" id="3638028at2"/>
<dbReference type="Pfam" id="PF04655">
    <property type="entry name" value="APH_6_hur"/>
    <property type="match status" value="1"/>
</dbReference>
<dbReference type="GO" id="GO:0016773">
    <property type="term" value="F:phosphotransferase activity, alcohol group as acceptor"/>
    <property type="evidence" value="ECO:0007669"/>
    <property type="project" value="InterPro"/>
</dbReference>
<comment type="caution">
    <text evidence="1">The sequence shown here is derived from an EMBL/GenBank/DDBJ whole genome shotgun (WGS) entry which is preliminary data.</text>
</comment>
<dbReference type="Proteomes" id="UP000055035">
    <property type="component" value="Unassembled WGS sequence"/>
</dbReference>
<accession>A0A0W0V869</accession>
<dbReference type="PATRIC" id="fig|456.5.peg.657"/>
<dbReference type="InterPro" id="IPR006748">
    <property type="entry name" value="NH2Glyco/OHUrea_AB-resist_kin"/>
</dbReference>
<dbReference type="InterPro" id="IPR011009">
    <property type="entry name" value="Kinase-like_dom_sf"/>
</dbReference>
<evidence type="ECO:0000313" key="1">
    <source>
        <dbReference type="EMBL" id="KTD16316.1"/>
    </source>
</evidence>
<reference evidence="1 2" key="1">
    <citation type="submission" date="2015-11" db="EMBL/GenBank/DDBJ databases">
        <title>Genomic analysis of 38 Legionella species identifies large and diverse effector repertoires.</title>
        <authorList>
            <person name="Burstein D."/>
            <person name="Amaro F."/>
            <person name="Zusman T."/>
            <person name="Lifshitz Z."/>
            <person name="Cohen O."/>
            <person name="Gilbert J.A."/>
            <person name="Pupko T."/>
            <person name="Shuman H.A."/>
            <person name="Segal G."/>
        </authorList>
    </citation>
    <scope>NUCLEOTIDE SEQUENCE [LARGE SCALE GENOMIC DNA]</scope>
    <source>
        <strain evidence="1 2">BL-540</strain>
    </source>
</reference>
<keyword evidence="1" id="KW-0418">Kinase</keyword>
<proteinExistence type="predicted"/>
<sequence length="303" mass="34778">MDILNVDNGGASLHSQSENMLHKYGEDGRRWLNRLPALIERISKMWDLRGLNPIANCSFNYILTGFRGTEPIVLKLNPRPCNLQKEAEALMAFENCGVVTLLEKDEQALLLERAIPGDSLKMDWPAQELESVKIACECIKQLQKVSPAEGFPYVSQWFSALDEDWLAIPKHYLCMARELKNYLMQTAGPIKLLHGDLHHDNILRHGKRWLIIDPKGVVGEEIYELCAFIRNPMPNLLQCQDAAKLLQNRIHMFASLLHLDEVRIYQYCFVQIILSWIWNMQDGLNCDYFASLANMFAPLIPDL</sequence>
<evidence type="ECO:0000313" key="2">
    <source>
        <dbReference type="Proteomes" id="UP000055035"/>
    </source>
</evidence>
<protein>
    <submittedName>
        <fullName evidence="1">Aminoglycoside/hydroxyurea antibiotic resistance kinase</fullName>
    </submittedName>
</protein>
<dbReference type="SUPFAM" id="SSF56112">
    <property type="entry name" value="Protein kinase-like (PK-like)"/>
    <property type="match status" value="1"/>
</dbReference>
<keyword evidence="2" id="KW-1185">Reference proteome</keyword>
<dbReference type="GO" id="GO:0016301">
    <property type="term" value="F:kinase activity"/>
    <property type="evidence" value="ECO:0007669"/>
    <property type="project" value="UniProtKB-KW"/>
</dbReference>
<keyword evidence="1" id="KW-0808">Transferase</keyword>
<dbReference type="STRING" id="456.Ljor_0622"/>
<dbReference type="EMBL" id="LNYJ01000011">
    <property type="protein sequence ID" value="KTD16316.1"/>
    <property type="molecule type" value="Genomic_DNA"/>
</dbReference>
<dbReference type="AlphaFoldDB" id="A0A0W0V869"/>
<gene>
    <name evidence="1" type="ORF">Ljor_0622</name>
</gene>
<dbReference type="GO" id="GO:0019748">
    <property type="term" value="P:secondary metabolic process"/>
    <property type="evidence" value="ECO:0007669"/>
    <property type="project" value="InterPro"/>
</dbReference>
<organism evidence="1 2">
    <name type="scientific">Legionella jordanis</name>
    <dbReference type="NCBI Taxonomy" id="456"/>
    <lineage>
        <taxon>Bacteria</taxon>
        <taxon>Pseudomonadati</taxon>
        <taxon>Pseudomonadota</taxon>
        <taxon>Gammaproteobacteria</taxon>
        <taxon>Legionellales</taxon>
        <taxon>Legionellaceae</taxon>
        <taxon>Legionella</taxon>
    </lineage>
</organism>